<reference evidence="2 3" key="1">
    <citation type="submission" date="2019-06" db="EMBL/GenBank/DDBJ databases">
        <title>Genome of new Rhodobacteraceae sp. SM1903.</title>
        <authorList>
            <person name="Ren X."/>
        </authorList>
    </citation>
    <scope>NUCLEOTIDE SEQUENCE [LARGE SCALE GENOMIC DNA]</scope>
    <source>
        <strain evidence="2 3">SM1903</strain>
    </source>
</reference>
<keyword evidence="1" id="KW-0472">Membrane</keyword>
<sequence>MGQLFSSLLAVVFDLFDRIGALLGVLTSGVLPKVLLLSTLIFGGRAIFVLVMTRLDRAPRKTRNHGGLVTMVLGIGILLTSLALSGEADSAVSRLTALVPSQPMSAPEAPRPRSSCAPSSEGCVRVIADGREIWVRTTHTAME</sequence>
<dbReference type="Proteomes" id="UP000314011">
    <property type="component" value="Unassembled WGS sequence"/>
</dbReference>
<gene>
    <name evidence="2" type="ORF">FHY64_03825</name>
</gene>
<keyword evidence="1" id="KW-0812">Transmembrane</keyword>
<feature type="transmembrane region" description="Helical" evidence="1">
    <location>
        <begin position="65"/>
        <end position="84"/>
    </location>
</feature>
<dbReference type="AlphaFoldDB" id="A0A5C5GD48"/>
<evidence type="ECO:0000313" key="3">
    <source>
        <dbReference type="Proteomes" id="UP000314011"/>
    </source>
</evidence>
<comment type="caution">
    <text evidence="2">The sequence shown here is derived from an EMBL/GenBank/DDBJ whole genome shotgun (WGS) entry which is preliminary data.</text>
</comment>
<keyword evidence="3" id="KW-1185">Reference proteome</keyword>
<evidence type="ECO:0000256" key="1">
    <source>
        <dbReference type="SAM" id="Phobius"/>
    </source>
</evidence>
<organism evidence="2 3">
    <name type="scientific">Pelagovum pacificum</name>
    <dbReference type="NCBI Taxonomy" id="2588711"/>
    <lineage>
        <taxon>Bacteria</taxon>
        <taxon>Pseudomonadati</taxon>
        <taxon>Pseudomonadota</taxon>
        <taxon>Alphaproteobacteria</taxon>
        <taxon>Rhodobacterales</taxon>
        <taxon>Paracoccaceae</taxon>
        <taxon>Pelagovum</taxon>
    </lineage>
</organism>
<name>A0A5C5GD48_9RHOB</name>
<evidence type="ECO:0000313" key="2">
    <source>
        <dbReference type="EMBL" id="TNY32430.1"/>
    </source>
</evidence>
<dbReference type="RefSeq" id="WP_140193107.1">
    <property type="nucleotide sequence ID" value="NZ_CP065915.1"/>
</dbReference>
<keyword evidence="1" id="KW-1133">Transmembrane helix</keyword>
<proteinExistence type="predicted"/>
<dbReference type="EMBL" id="VFFF01000001">
    <property type="protein sequence ID" value="TNY32430.1"/>
    <property type="molecule type" value="Genomic_DNA"/>
</dbReference>
<protein>
    <submittedName>
        <fullName evidence="2">Uncharacterized protein</fullName>
    </submittedName>
</protein>
<accession>A0A5C5GD48</accession>